<dbReference type="GO" id="GO:0006351">
    <property type="term" value="P:DNA-templated transcription"/>
    <property type="evidence" value="ECO:0007669"/>
    <property type="project" value="TreeGrafter"/>
</dbReference>
<dbReference type="InterPro" id="IPR050961">
    <property type="entry name" value="BolA/IbaG_stress_morph_reg"/>
</dbReference>
<sequence>MFVHPHKLKIEEILTKEFAPFYLEVVDESYMHHGGPEAGSHYKVIMASHEFLNLKMVERHKKVHKVLHLVLNDIHALSLKLYTPEEWLNNPIVPASPKCMGKNK</sequence>
<dbReference type="PANTHER" id="PTHR46229">
    <property type="entry name" value="BOLA TRANSCRIPTION REGULATOR"/>
    <property type="match status" value="1"/>
</dbReference>
<accession>A0A3A1Y2R8</accession>
<dbReference type="OrthoDB" id="9801469at2"/>
<comment type="similarity">
    <text evidence="1 2">Belongs to the BolA/IbaG family.</text>
</comment>
<dbReference type="Proteomes" id="UP000265964">
    <property type="component" value="Unassembled WGS sequence"/>
</dbReference>
<dbReference type="PIRSF" id="PIRSF003113">
    <property type="entry name" value="BolA"/>
    <property type="match status" value="1"/>
</dbReference>
<organism evidence="3 4">
    <name type="scientific">Psittacicella gerlachiana</name>
    <dbReference type="NCBI Taxonomy" id="2028574"/>
    <lineage>
        <taxon>Bacteria</taxon>
        <taxon>Pseudomonadati</taxon>
        <taxon>Pseudomonadota</taxon>
        <taxon>Gammaproteobacteria</taxon>
        <taxon>Pasteurellales</taxon>
        <taxon>Psittacicellaceae</taxon>
        <taxon>Psittacicella</taxon>
    </lineage>
</organism>
<reference evidence="3 4" key="1">
    <citation type="submission" date="2017-08" db="EMBL/GenBank/DDBJ databases">
        <title>Reclassification of Bisgaard taxon 37 and 44.</title>
        <authorList>
            <person name="Christensen H."/>
        </authorList>
    </citation>
    <scope>NUCLEOTIDE SEQUENCE [LARGE SCALE GENOMIC DNA]</scope>
    <source>
        <strain evidence="3 4">EEAB3T1</strain>
    </source>
</reference>
<dbReference type="EMBL" id="NRJF01000273">
    <property type="protein sequence ID" value="RIY31579.1"/>
    <property type="molecule type" value="Genomic_DNA"/>
</dbReference>
<dbReference type="Pfam" id="PF01722">
    <property type="entry name" value="BolA"/>
    <property type="match status" value="1"/>
</dbReference>
<keyword evidence="4" id="KW-1185">Reference proteome</keyword>
<evidence type="ECO:0008006" key="5">
    <source>
        <dbReference type="Google" id="ProtNLM"/>
    </source>
</evidence>
<evidence type="ECO:0000256" key="2">
    <source>
        <dbReference type="RuleBase" id="RU003860"/>
    </source>
</evidence>
<gene>
    <name evidence="3" type="ORF">CKF59_07555</name>
</gene>
<proteinExistence type="inferred from homology"/>
<dbReference type="PANTHER" id="PTHR46229:SF2">
    <property type="entry name" value="BOLA-LIKE PROTEIN 1"/>
    <property type="match status" value="1"/>
</dbReference>
<evidence type="ECO:0000313" key="3">
    <source>
        <dbReference type="EMBL" id="RIY31579.1"/>
    </source>
</evidence>
<dbReference type="InterPro" id="IPR036065">
    <property type="entry name" value="BolA-like_sf"/>
</dbReference>
<dbReference type="RefSeq" id="WP_119535301.1">
    <property type="nucleotide sequence ID" value="NZ_NRJF01000273.1"/>
</dbReference>
<evidence type="ECO:0000256" key="1">
    <source>
        <dbReference type="ARBA" id="ARBA00005578"/>
    </source>
</evidence>
<name>A0A3A1Y2R8_9GAMM</name>
<protein>
    <recommendedName>
        <fullName evidence="5">BolA family transcriptional regulator</fullName>
    </recommendedName>
</protein>
<comment type="caution">
    <text evidence="3">The sequence shown here is derived from an EMBL/GenBank/DDBJ whole genome shotgun (WGS) entry which is preliminary data.</text>
</comment>
<dbReference type="Gene3D" id="3.30.300.90">
    <property type="entry name" value="BolA-like"/>
    <property type="match status" value="1"/>
</dbReference>
<dbReference type="GO" id="GO:0005829">
    <property type="term" value="C:cytosol"/>
    <property type="evidence" value="ECO:0007669"/>
    <property type="project" value="TreeGrafter"/>
</dbReference>
<dbReference type="SUPFAM" id="SSF82657">
    <property type="entry name" value="BolA-like"/>
    <property type="match status" value="1"/>
</dbReference>
<dbReference type="AlphaFoldDB" id="A0A3A1Y2R8"/>
<dbReference type="InterPro" id="IPR002634">
    <property type="entry name" value="BolA"/>
</dbReference>
<evidence type="ECO:0000313" key="4">
    <source>
        <dbReference type="Proteomes" id="UP000265964"/>
    </source>
</evidence>